<evidence type="ECO:0000313" key="2">
    <source>
        <dbReference type="EMBL" id="EEP76902.1"/>
    </source>
</evidence>
<dbReference type="InterPro" id="IPR005198">
    <property type="entry name" value="Glyco_hydro_76"/>
</dbReference>
<accession>C4JJE4</accession>
<organism evidence="2 3">
    <name type="scientific">Uncinocarpus reesii (strain UAMH 1704)</name>
    <dbReference type="NCBI Taxonomy" id="336963"/>
    <lineage>
        <taxon>Eukaryota</taxon>
        <taxon>Fungi</taxon>
        <taxon>Dikarya</taxon>
        <taxon>Ascomycota</taxon>
        <taxon>Pezizomycotina</taxon>
        <taxon>Eurotiomycetes</taxon>
        <taxon>Eurotiomycetidae</taxon>
        <taxon>Onygenales</taxon>
        <taxon>Onygenaceae</taxon>
        <taxon>Uncinocarpus</taxon>
    </lineage>
</organism>
<dbReference type="OMA" id="EPYKNAI"/>
<dbReference type="STRING" id="336963.C4JJE4"/>
<dbReference type="RefSeq" id="XP_002542235.1">
    <property type="nucleotide sequence ID" value="XM_002542189.1"/>
</dbReference>
<dbReference type="HOGENOM" id="CLU_021766_1_0_1"/>
<dbReference type="Pfam" id="PF03663">
    <property type="entry name" value="Glyco_hydro_76"/>
    <property type="match status" value="1"/>
</dbReference>
<evidence type="ECO:0000256" key="1">
    <source>
        <dbReference type="SAM" id="MobiDB-lite"/>
    </source>
</evidence>
<keyword evidence="3" id="KW-1185">Reference proteome</keyword>
<evidence type="ECO:0000313" key="3">
    <source>
        <dbReference type="Proteomes" id="UP000002058"/>
    </source>
</evidence>
<dbReference type="Gene3D" id="1.50.10.20">
    <property type="match status" value="1"/>
</dbReference>
<dbReference type="GeneID" id="8443804"/>
<feature type="compositionally biased region" description="Low complexity" evidence="1">
    <location>
        <begin position="570"/>
        <end position="582"/>
    </location>
</feature>
<gene>
    <name evidence="2" type="ORF">UREG_01751</name>
</gene>
<dbReference type="VEuPathDB" id="FungiDB:UREG_01751"/>
<dbReference type="InParanoid" id="C4JJE4"/>
<protein>
    <recommendedName>
        <fullName evidence="4">Glycosyl hydrolase</fullName>
    </recommendedName>
</protein>
<dbReference type="GO" id="GO:0005975">
    <property type="term" value="P:carbohydrate metabolic process"/>
    <property type="evidence" value="ECO:0007669"/>
    <property type="project" value="InterPro"/>
</dbReference>
<dbReference type="InterPro" id="IPR053169">
    <property type="entry name" value="MUG_Protein"/>
</dbReference>
<dbReference type="Proteomes" id="UP000002058">
    <property type="component" value="Unassembled WGS sequence"/>
</dbReference>
<dbReference type="AlphaFoldDB" id="C4JJE4"/>
<dbReference type="SUPFAM" id="SSF48208">
    <property type="entry name" value="Six-hairpin glycosidases"/>
    <property type="match status" value="1"/>
</dbReference>
<dbReference type="InterPro" id="IPR008928">
    <property type="entry name" value="6-hairpin_glycosidase_sf"/>
</dbReference>
<dbReference type="PANTHER" id="PTHR47791">
    <property type="entry name" value="MEIOTICALLY UP-REGULATED GENE 191 PROTEIN"/>
    <property type="match status" value="1"/>
</dbReference>
<dbReference type="KEGG" id="ure:UREG_01751"/>
<dbReference type="PANTHER" id="PTHR47791:SF2">
    <property type="entry name" value="ENDO MANNANASE, GH76 FAMILY (EUROFUNG)"/>
    <property type="match status" value="1"/>
</dbReference>
<evidence type="ECO:0008006" key="4">
    <source>
        <dbReference type="Google" id="ProtNLM"/>
    </source>
</evidence>
<reference evidence="3" key="1">
    <citation type="journal article" date="2009" name="Genome Res.">
        <title>Comparative genomic analyses of the human fungal pathogens Coccidioides and their relatives.</title>
        <authorList>
            <person name="Sharpton T.J."/>
            <person name="Stajich J.E."/>
            <person name="Rounsley S.D."/>
            <person name="Gardner M.J."/>
            <person name="Wortman J.R."/>
            <person name="Jordar V.S."/>
            <person name="Maiti R."/>
            <person name="Kodira C.D."/>
            <person name="Neafsey D.E."/>
            <person name="Zeng Q."/>
            <person name="Hung C.-Y."/>
            <person name="McMahan C."/>
            <person name="Muszewska A."/>
            <person name="Grynberg M."/>
            <person name="Mandel M.A."/>
            <person name="Kellner E.M."/>
            <person name="Barker B.M."/>
            <person name="Galgiani J.N."/>
            <person name="Orbach M.J."/>
            <person name="Kirkland T.N."/>
            <person name="Cole G.T."/>
            <person name="Henn M.R."/>
            <person name="Birren B.W."/>
            <person name="Taylor J.W."/>
        </authorList>
    </citation>
    <scope>NUCLEOTIDE SEQUENCE [LARGE SCALE GENOMIC DNA]</scope>
    <source>
        <strain evidence="3">UAMH 1704</strain>
    </source>
</reference>
<proteinExistence type="predicted"/>
<name>C4JJE4_UNCRE</name>
<dbReference type="eggNOG" id="ENOG502QTTU">
    <property type="taxonomic scope" value="Eukaryota"/>
</dbReference>
<sequence length="647" mass="72207">MARLSILLPPWKGILSFLLWATVPLTIFFCGNTTLAKPLDNVFVGQKINVLMESQQLPLGGQPFTNPLSGLISNGGPQKPLPGDPSPVKGTLKWMLDAISVMQSNYFVIWQAKWPSANDWTAAVMGTQVSATLSALSSTLDLILRHSPPSTAAGGCDNPDSQPRDALAYDNLIDYYFQQTATFWYGEDFFGLRLQAYDDMLWVVLEWLESIKFQDLHSELHYSSYSKTKDTLLKFWHGSQFGVPAAHRSRVFYELASKGWDTSLCAGGMVWSPWLSPYKNAITNELFISASIGMYLYFPGDIISDPMSTKTTSGDDWVSVPRNPVHLEAAITAYNWFKDSNMIGRNGLYADGFHIRGWSEHDPGTGNCDVLNTMLYTYNQGVILSGLRGLWLATGSIAYLDDGHELIGKVMKSTGWPDRHDSEWQGLGRGGVLEDACDSSGTCSQDSQTFKGIFFLHFAEFCRPLRPQEERMLDDFLSRDPNKPKSAKDWESDFDLHQRKCAAYRDWIEHNANAAYMTKDDDGKFGSWWGRRYPDGNLNPTETSILPYDAVDHLNSNVTKSEFGFLQRQSSAAGAAGSPGVSTQHSLHKHKTRQANEPIMLVNAEKHDVNDRGRGRTVETQAGAMAVFRALYQWETSPTLSLRDSSA</sequence>
<dbReference type="OrthoDB" id="4104179at2759"/>
<feature type="region of interest" description="Disordered" evidence="1">
    <location>
        <begin position="570"/>
        <end position="597"/>
    </location>
</feature>
<dbReference type="EMBL" id="CH476615">
    <property type="protein sequence ID" value="EEP76902.1"/>
    <property type="molecule type" value="Genomic_DNA"/>
</dbReference>